<organism evidence="8 9">
    <name type="scientific">Candidatus Accumulibacter phosphatis</name>
    <dbReference type="NCBI Taxonomy" id="327160"/>
    <lineage>
        <taxon>Bacteria</taxon>
        <taxon>Pseudomonadati</taxon>
        <taxon>Pseudomonadota</taxon>
        <taxon>Betaproteobacteria</taxon>
        <taxon>Candidatus Accumulibacter</taxon>
    </lineage>
</organism>
<evidence type="ECO:0000256" key="3">
    <source>
        <dbReference type="ARBA" id="ARBA00022806"/>
    </source>
</evidence>
<evidence type="ECO:0000313" key="9">
    <source>
        <dbReference type="Proteomes" id="UP000342300"/>
    </source>
</evidence>
<dbReference type="InterPro" id="IPR027417">
    <property type="entry name" value="P-loop_NTPase"/>
</dbReference>
<proteinExistence type="predicted"/>
<evidence type="ECO:0000256" key="2">
    <source>
        <dbReference type="ARBA" id="ARBA00022801"/>
    </source>
</evidence>
<comment type="caution">
    <text evidence="8">The sequence shown here is derived from an EMBL/GenBank/DDBJ whole genome shotgun (WGS) entry which is preliminary data.</text>
</comment>
<sequence>MSQTACTGAAATATATAAGNGQATTTNAATALDTLRFPLRGSRLIEASAGTGKTFTIAALYVRLVLGHGGENAFERALTPGEILVVTFTEAATQELRDRIRHRLAEAAACFRVEPGRVGSPSTGQDLLHELRTEYPPEQWPACARKLQLAAEAMDEAAVSTIHSWCNRMLREHAFDSDSLFTQTLETDQRELLAEVVRDYWRSFMVALDAEAVAEVRQWWSGPEALRASLHGLIEYANLLAEPPLTPAATVEKALGEKRQRLAELKAPWGQWVEDLQTLLDKAVASKHVDGRKLQARYYKPWLQTLG</sequence>
<dbReference type="GO" id="GO:0003677">
    <property type="term" value="F:DNA binding"/>
    <property type="evidence" value="ECO:0007669"/>
    <property type="project" value="InterPro"/>
</dbReference>
<dbReference type="InterPro" id="IPR014016">
    <property type="entry name" value="UvrD-like_ATP-bd"/>
</dbReference>
<dbReference type="Pfam" id="PF00580">
    <property type="entry name" value="UvrD-helicase"/>
    <property type="match status" value="1"/>
</dbReference>
<evidence type="ECO:0000313" key="8">
    <source>
        <dbReference type="EMBL" id="MQM32112.1"/>
    </source>
</evidence>
<name>A0A6A7RYV2_9PROT</name>
<dbReference type="Gene3D" id="3.40.50.300">
    <property type="entry name" value="P-loop containing nucleotide triphosphate hydrolases"/>
    <property type="match status" value="1"/>
</dbReference>
<protein>
    <submittedName>
        <fullName evidence="8">Exodeoxyribonuclease V subunit beta</fullName>
    </submittedName>
</protein>
<feature type="chain" id="PRO_5025494320" evidence="6">
    <location>
        <begin position="18"/>
        <end position="307"/>
    </location>
</feature>
<dbReference type="GO" id="GO:0005829">
    <property type="term" value="C:cytosol"/>
    <property type="evidence" value="ECO:0007669"/>
    <property type="project" value="TreeGrafter"/>
</dbReference>
<feature type="signal peptide" evidence="6">
    <location>
        <begin position="1"/>
        <end position="17"/>
    </location>
</feature>
<dbReference type="Proteomes" id="UP000342300">
    <property type="component" value="Unassembled WGS sequence"/>
</dbReference>
<reference evidence="8 9" key="1">
    <citation type="submission" date="2017-09" db="EMBL/GenBank/DDBJ databases">
        <title>Metagenomic Analysis Reveals Denitrifying Candidatus Accumulibacter and Flanking Population as a Source of N2O.</title>
        <authorList>
            <person name="Gao H."/>
            <person name="Mao Y."/>
            <person name="Zhao X."/>
            <person name="Liu W.-T."/>
            <person name="Zhang T."/>
            <person name="Wells G."/>
        </authorList>
    </citation>
    <scope>NUCLEOTIDE SEQUENCE [LARGE SCALE GENOMIC DNA]</scope>
    <source>
        <strain evidence="8">CANDO_2_IC</strain>
    </source>
</reference>
<dbReference type="GO" id="GO:0016787">
    <property type="term" value="F:hydrolase activity"/>
    <property type="evidence" value="ECO:0007669"/>
    <property type="project" value="UniProtKB-UniRule"/>
</dbReference>
<feature type="binding site" evidence="5">
    <location>
        <begin position="47"/>
        <end position="54"/>
    </location>
    <ligand>
        <name>ATP</name>
        <dbReference type="ChEBI" id="CHEBI:30616"/>
    </ligand>
</feature>
<feature type="domain" description="UvrD-like helicase ATP-binding" evidence="7">
    <location>
        <begin position="26"/>
        <end position="307"/>
    </location>
</feature>
<dbReference type="PANTHER" id="PTHR11070:SF23">
    <property type="entry name" value="RECBCD ENZYME SUBUNIT RECB"/>
    <property type="match status" value="1"/>
</dbReference>
<dbReference type="InterPro" id="IPR000212">
    <property type="entry name" value="DNA_helicase_UvrD/REP"/>
</dbReference>
<dbReference type="PROSITE" id="PS51198">
    <property type="entry name" value="UVRD_HELICASE_ATP_BIND"/>
    <property type="match status" value="1"/>
</dbReference>
<keyword evidence="2 5" id="KW-0378">Hydrolase</keyword>
<feature type="non-terminal residue" evidence="8">
    <location>
        <position position="307"/>
    </location>
</feature>
<evidence type="ECO:0000259" key="7">
    <source>
        <dbReference type="PROSITE" id="PS51198"/>
    </source>
</evidence>
<dbReference type="GO" id="GO:0009338">
    <property type="term" value="C:exodeoxyribonuclease V complex"/>
    <property type="evidence" value="ECO:0007669"/>
    <property type="project" value="TreeGrafter"/>
</dbReference>
<evidence type="ECO:0000256" key="6">
    <source>
        <dbReference type="SAM" id="SignalP"/>
    </source>
</evidence>
<evidence type="ECO:0000256" key="5">
    <source>
        <dbReference type="PROSITE-ProRule" id="PRU00560"/>
    </source>
</evidence>
<accession>A0A6A7RYV2</accession>
<dbReference type="SUPFAM" id="SSF52540">
    <property type="entry name" value="P-loop containing nucleoside triphosphate hydrolases"/>
    <property type="match status" value="1"/>
</dbReference>
<dbReference type="PANTHER" id="PTHR11070">
    <property type="entry name" value="UVRD / RECB / PCRA DNA HELICASE FAMILY MEMBER"/>
    <property type="match status" value="1"/>
</dbReference>
<dbReference type="GO" id="GO:0000725">
    <property type="term" value="P:recombinational repair"/>
    <property type="evidence" value="ECO:0007669"/>
    <property type="project" value="TreeGrafter"/>
</dbReference>
<gene>
    <name evidence="8" type="ORF">CRU78_17025</name>
</gene>
<keyword evidence="6" id="KW-0732">Signal</keyword>
<dbReference type="AlphaFoldDB" id="A0A6A7RYV2"/>
<keyword evidence="4 5" id="KW-0067">ATP-binding</keyword>
<evidence type="ECO:0000256" key="4">
    <source>
        <dbReference type="ARBA" id="ARBA00022840"/>
    </source>
</evidence>
<dbReference type="EMBL" id="PDHS01000442">
    <property type="protein sequence ID" value="MQM32112.1"/>
    <property type="molecule type" value="Genomic_DNA"/>
</dbReference>
<evidence type="ECO:0000256" key="1">
    <source>
        <dbReference type="ARBA" id="ARBA00022741"/>
    </source>
</evidence>
<dbReference type="GO" id="GO:0043138">
    <property type="term" value="F:3'-5' DNA helicase activity"/>
    <property type="evidence" value="ECO:0007669"/>
    <property type="project" value="TreeGrafter"/>
</dbReference>
<dbReference type="Gene3D" id="1.10.3170.10">
    <property type="entry name" value="Recbcd, chain B, domain 2"/>
    <property type="match status" value="1"/>
</dbReference>
<keyword evidence="1 5" id="KW-0547">Nucleotide-binding</keyword>
<keyword evidence="3 5" id="KW-0347">Helicase</keyword>
<dbReference type="GO" id="GO:0005524">
    <property type="term" value="F:ATP binding"/>
    <property type="evidence" value="ECO:0007669"/>
    <property type="project" value="UniProtKB-UniRule"/>
</dbReference>